<dbReference type="AlphaFoldDB" id="A0A1R3JB96"/>
<comment type="caution">
    <text evidence="2">The sequence shown here is derived from an EMBL/GenBank/DDBJ whole genome shotgun (WGS) entry which is preliminary data.</text>
</comment>
<dbReference type="EMBL" id="AWUE01016393">
    <property type="protein sequence ID" value="OMO92095.1"/>
    <property type="molecule type" value="Genomic_DNA"/>
</dbReference>
<sequence length="32" mass="3635">MAEGQAMQETHLEIPSQAKHRISKQALGWMAR</sequence>
<evidence type="ECO:0000256" key="1">
    <source>
        <dbReference type="SAM" id="MobiDB-lite"/>
    </source>
</evidence>
<evidence type="ECO:0000313" key="2">
    <source>
        <dbReference type="EMBL" id="OMO92095.1"/>
    </source>
</evidence>
<reference evidence="3" key="1">
    <citation type="submission" date="2013-09" db="EMBL/GenBank/DDBJ databases">
        <title>Corchorus olitorius genome sequencing.</title>
        <authorList>
            <person name="Alam M."/>
            <person name="Haque M.S."/>
            <person name="Islam M.S."/>
            <person name="Emdad E.M."/>
            <person name="Islam M.M."/>
            <person name="Ahmed B."/>
            <person name="Halim A."/>
            <person name="Hossen Q.M.M."/>
            <person name="Hossain M.Z."/>
            <person name="Ahmed R."/>
            <person name="Khan M.M."/>
            <person name="Islam R."/>
            <person name="Rashid M.M."/>
            <person name="Khan S.A."/>
            <person name="Rahman M.S."/>
            <person name="Alam M."/>
            <person name="Yahiya A.S."/>
            <person name="Khan M.S."/>
            <person name="Azam M.S."/>
            <person name="Haque T."/>
            <person name="Lashkar M.Z.H."/>
            <person name="Akhand A.I."/>
            <person name="Morshed G."/>
            <person name="Roy S."/>
            <person name="Uddin K.S."/>
            <person name="Rabeya T."/>
            <person name="Hossain A.S."/>
            <person name="Chowdhury A."/>
            <person name="Snigdha A.R."/>
            <person name="Mortoza M.S."/>
            <person name="Matin S.A."/>
            <person name="Hoque S.M.E."/>
            <person name="Islam M.K."/>
            <person name="Roy D.K."/>
            <person name="Haider R."/>
            <person name="Moosa M.M."/>
            <person name="Elias S.M."/>
            <person name="Hasan A.M."/>
            <person name="Jahan S."/>
            <person name="Shafiuddin M."/>
            <person name="Mahmood N."/>
            <person name="Shommy N.S."/>
        </authorList>
    </citation>
    <scope>NUCLEOTIDE SEQUENCE [LARGE SCALE GENOMIC DNA]</scope>
    <source>
        <strain evidence="3">cv. O-4</strain>
    </source>
</reference>
<organism evidence="2 3">
    <name type="scientific">Corchorus olitorius</name>
    <dbReference type="NCBI Taxonomy" id="93759"/>
    <lineage>
        <taxon>Eukaryota</taxon>
        <taxon>Viridiplantae</taxon>
        <taxon>Streptophyta</taxon>
        <taxon>Embryophyta</taxon>
        <taxon>Tracheophyta</taxon>
        <taxon>Spermatophyta</taxon>
        <taxon>Magnoliopsida</taxon>
        <taxon>eudicotyledons</taxon>
        <taxon>Gunneridae</taxon>
        <taxon>Pentapetalae</taxon>
        <taxon>rosids</taxon>
        <taxon>malvids</taxon>
        <taxon>Malvales</taxon>
        <taxon>Malvaceae</taxon>
        <taxon>Grewioideae</taxon>
        <taxon>Apeibeae</taxon>
        <taxon>Corchorus</taxon>
    </lineage>
</organism>
<feature type="region of interest" description="Disordered" evidence="1">
    <location>
        <begin position="1"/>
        <end position="32"/>
    </location>
</feature>
<keyword evidence="3" id="KW-1185">Reference proteome</keyword>
<name>A0A1R3JB96_9ROSI</name>
<evidence type="ECO:0000313" key="3">
    <source>
        <dbReference type="Proteomes" id="UP000187203"/>
    </source>
</evidence>
<accession>A0A1R3JB96</accession>
<protein>
    <submittedName>
        <fullName evidence="2">Uncharacterized protein</fullName>
    </submittedName>
</protein>
<gene>
    <name evidence="2" type="ORF">COLO4_17871</name>
</gene>
<dbReference type="Proteomes" id="UP000187203">
    <property type="component" value="Unassembled WGS sequence"/>
</dbReference>
<proteinExistence type="predicted"/>